<evidence type="ECO:0000313" key="1">
    <source>
        <dbReference type="EMBL" id="GAL60190.1"/>
    </source>
</evidence>
<dbReference type="EMBL" id="BBMZ01000031">
    <property type="protein sequence ID" value="GAL60190.1"/>
    <property type="molecule type" value="Genomic_DNA"/>
</dbReference>
<proteinExistence type="predicted"/>
<name>A0A090V5J3_PSEVU</name>
<organism evidence="1 2">
    <name type="scientific">Pseudescherichia vulneris NBRC 102420</name>
    <dbReference type="NCBI Taxonomy" id="1115515"/>
    <lineage>
        <taxon>Bacteria</taxon>
        <taxon>Pseudomonadati</taxon>
        <taxon>Pseudomonadota</taxon>
        <taxon>Gammaproteobacteria</taxon>
        <taxon>Enterobacterales</taxon>
        <taxon>Enterobacteriaceae</taxon>
        <taxon>Pseudescherichia</taxon>
    </lineage>
</organism>
<dbReference type="RefSeq" id="WP_255211699.1">
    <property type="nucleotide sequence ID" value="NZ_BBMZ01000031.1"/>
</dbReference>
<gene>
    <name evidence="1" type="ORF">EV102420_31_00170</name>
</gene>
<sequence>MPVNENFSNMKRLIIVPVIFLLSGCPGGNPAPHPRATFINGNHLCFSVDNKDLLNYYTVDESEDGKIQTVVSSGYSKLNTSYPDNCIDVKWKSNHTYVVNYGLNDKKYVHEFFVDSNGKLDSETNGVDDANKKDN</sequence>
<evidence type="ECO:0000313" key="2">
    <source>
        <dbReference type="Proteomes" id="UP000029462"/>
    </source>
</evidence>
<comment type="caution">
    <text evidence="1">The sequence shown here is derived from an EMBL/GenBank/DDBJ whole genome shotgun (WGS) entry which is preliminary data.</text>
</comment>
<accession>A0A090V5J3</accession>
<dbReference type="InterPro" id="IPR054657">
    <property type="entry name" value="T6SS_periplasmic_put"/>
</dbReference>
<dbReference type="Proteomes" id="UP000029462">
    <property type="component" value="Unassembled WGS sequence"/>
</dbReference>
<keyword evidence="2" id="KW-1185">Reference proteome</keyword>
<protein>
    <submittedName>
        <fullName evidence="1">Uncharacterized protein</fullName>
    </submittedName>
</protein>
<dbReference type="NCBIfam" id="NF045617">
    <property type="entry name" value="mostly_LP"/>
    <property type="match status" value="1"/>
</dbReference>
<dbReference type="AlphaFoldDB" id="A0A090V5J3"/>
<reference evidence="1 2" key="1">
    <citation type="submission" date="2014-09" db="EMBL/GenBank/DDBJ databases">
        <title>Whole genome shotgun sequence of Escherichia vulneris NBRC 102420.</title>
        <authorList>
            <person name="Yoshida Y."/>
            <person name="Hosoyama A."/>
            <person name="Tsuchikane K."/>
            <person name="Ohji S."/>
            <person name="Ichikawa N."/>
            <person name="Kimura A."/>
            <person name="Yamazoe A."/>
            <person name="Ezaki T."/>
            <person name="Fujita N."/>
        </authorList>
    </citation>
    <scope>NUCLEOTIDE SEQUENCE [LARGE SCALE GENOMIC DNA]</scope>
    <source>
        <strain evidence="1 2">NBRC 102420</strain>
    </source>
</reference>